<dbReference type="Proteomes" id="UP000722750">
    <property type="component" value="Unassembled WGS sequence"/>
</dbReference>
<evidence type="ECO:0008006" key="3">
    <source>
        <dbReference type="Google" id="ProtNLM"/>
    </source>
</evidence>
<protein>
    <recommendedName>
        <fullName evidence="3">PilZ domain-containing protein</fullName>
    </recommendedName>
</protein>
<comment type="caution">
    <text evidence="1">The sequence shown here is derived from an EMBL/GenBank/DDBJ whole genome shotgun (WGS) entry which is preliminary data.</text>
</comment>
<accession>A0A942A2Y5</accession>
<dbReference type="EMBL" id="JAANXD010000100">
    <property type="protein sequence ID" value="MBS1259665.1"/>
    <property type="molecule type" value="Genomic_DNA"/>
</dbReference>
<proteinExistence type="predicted"/>
<name>A0A942A2Y5_9BACT</name>
<dbReference type="AlphaFoldDB" id="A0A942A2Y5"/>
<organism evidence="1 2">
    <name type="scientific">Candidatus Scalindua arabica</name>
    <dbReference type="NCBI Taxonomy" id="1127984"/>
    <lineage>
        <taxon>Bacteria</taxon>
        <taxon>Pseudomonadati</taxon>
        <taxon>Planctomycetota</taxon>
        <taxon>Candidatus Brocadiia</taxon>
        <taxon>Candidatus Brocadiales</taxon>
        <taxon>Candidatus Scalinduaceae</taxon>
        <taxon>Candidatus Scalindua</taxon>
    </lineage>
</organism>
<evidence type="ECO:0000313" key="1">
    <source>
        <dbReference type="EMBL" id="MBS1259665.1"/>
    </source>
</evidence>
<sequence length="124" mass="13970">MKYFYRGIDRRVNTRLEFSHKIIILNHETVSNNISYSGAYCEVKTDDVDLFAPGKQITFEIVGSACTSTRLPGKIVRVIGRGVIMRADEIESVAYDNEKRAKKLGIALKLLKGLKVVPDSCNYQ</sequence>
<gene>
    <name evidence="1" type="ORF">MAG551_02740</name>
</gene>
<evidence type="ECO:0000313" key="2">
    <source>
        <dbReference type="Proteomes" id="UP000722750"/>
    </source>
</evidence>
<reference evidence="1" key="1">
    <citation type="journal article" date="2021" name="ISME J.">
        <title>Fine-scale metabolic discontinuity in a stratified prokaryote microbiome of a Red Sea deep halocline.</title>
        <authorList>
            <person name="Michoud G."/>
            <person name="Ngugi D.K."/>
            <person name="Barozzi A."/>
            <person name="Merlino G."/>
            <person name="Calleja M.L."/>
            <person name="Delgado-Huertas A."/>
            <person name="Moran X.A.G."/>
            <person name="Daffonchio D."/>
        </authorList>
    </citation>
    <scope>NUCLEOTIDE SEQUENCE</scope>
    <source>
        <strain evidence="1">SuakinDeep_MAG55_1</strain>
    </source>
</reference>